<accession>A0A6M0K227</accession>
<name>A0A6M0K227_9GAMM</name>
<keyword evidence="2" id="KW-1185">Reference proteome</keyword>
<gene>
    <name evidence="1" type="ORF">G3446_16070</name>
</gene>
<evidence type="ECO:0000313" key="2">
    <source>
        <dbReference type="Proteomes" id="UP000483379"/>
    </source>
</evidence>
<protein>
    <submittedName>
        <fullName evidence="1">Uncharacterized protein</fullName>
    </submittedName>
</protein>
<sequence>MSSLKSYRRCLGAAVLGGSALLLSIGLVVGAEWTGTLQDGSRIEVDPSTHRAWRTDQGQRAPLWDGVHRLEDGSVVIVRDGTAIPSQGMLDAWEPSTPVTLLPGSSACYQLVDRVCGKDFRCSLAEPCRLANELVDLAKEELKGKPTPLSDSSIEAQCREALTNDFFVPCESGTTP</sequence>
<evidence type="ECO:0000313" key="1">
    <source>
        <dbReference type="EMBL" id="NEV63384.1"/>
    </source>
</evidence>
<dbReference type="AlphaFoldDB" id="A0A6M0K227"/>
<dbReference type="RefSeq" id="WP_164453849.1">
    <property type="nucleotide sequence ID" value="NZ_JAAIJQ010000049.1"/>
</dbReference>
<proteinExistence type="predicted"/>
<dbReference type="Proteomes" id="UP000483379">
    <property type="component" value="Unassembled WGS sequence"/>
</dbReference>
<organism evidence="1 2">
    <name type="scientific">Thiorhodococcus minor</name>
    <dbReference type="NCBI Taxonomy" id="57489"/>
    <lineage>
        <taxon>Bacteria</taxon>
        <taxon>Pseudomonadati</taxon>
        <taxon>Pseudomonadota</taxon>
        <taxon>Gammaproteobacteria</taxon>
        <taxon>Chromatiales</taxon>
        <taxon>Chromatiaceae</taxon>
        <taxon>Thiorhodococcus</taxon>
    </lineage>
</organism>
<comment type="caution">
    <text evidence="1">The sequence shown here is derived from an EMBL/GenBank/DDBJ whole genome shotgun (WGS) entry which is preliminary data.</text>
</comment>
<reference evidence="1 2" key="1">
    <citation type="submission" date="2020-02" db="EMBL/GenBank/DDBJ databases">
        <title>Genome sequences of Thiorhodococcus mannitoliphagus and Thiorhodococcus minor, purple sulfur photosynthetic bacteria in the gammaproteobacterial family, Chromatiaceae.</title>
        <authorList>
            <person name="Aviles F.A."/>
            <person name="Meyer T.E."/>
            <person name="Kyndt J.A."/>
        </authorList>
    </citation>
    <scope>NUCLEOTIDE SEQUENCE [LARGE SCALE GENOMIC DNA]</scope>
    <source>
        <strain evidence="1 2">DSM 11518</strain>
    </source>
</reference>
<dbReference type="EMBL" id="JAAIJQ010000049">
    <property type="protein sequence ID" value="NEV63384.1"/>
    <property type="molecule type" value="Genomic_DNA"/>
</dbReference>